<protein>
    <submittedName>
        <fullName evidence="8">Uu.00g002420.m01.CDS01</fullName>
    </submittedName>
</protein>
<dbReference type="AlphaFoldDB" id="A0AAI8VK64"/>
<accession>A0AAI8VK64</accession>
<dbReference type="Proteomes" id="UP001295740">
    <property type="component" value="Unassembled WGS sequence"/>
</dbReference>
<evidence type="ECO:0000256" key="2">
    <source>
        <dbReference type="ARBA" id="ARBA00005975"/>
    </source>
</evidence>
<proteinExistence type="inferred from homology"/>
<dbReference type="EMBL" id="CAUWAG010000008">
    <property type="protein sequence ID" value="CAJ2506112.1"/>
    <property type="molecule type" value="Genomic_DNA"/>
</dbReference>
<dbReference type="SMART" id="SM00714">
    <property type="entry name" value="LITAF"/>
    <property type="match status" value="1"/>
</dbReference>
<feature type="compositionally biased region" description="Basic and acidic residues" evidence="6">
    <location>
        <begin position="92"/>
        <end position="102"/>
    </location>
</feature>
<feature type="region of interest" description="Disordered" evidence="6">
    <location>
        <begin position="1"/>
        <end position="33"/>
    </location>
</feature>
<comment type="subcellular location">
    <subcellularLocation>
        <location evidence="1">Membrane</location>
        <topology evidence="1">Peripheral membrane protein</topology>
    </subcellularLocation>
</comment>
<dbReference type="PROSITE" id="PS51837">
    <property type="entry name" value="LITAF"/>
    <property type="match status" value="1"/>
</dbReference>
<organism evidence="8 9">
    <name type="scientific">Anthostomella pinea</name>
    <dbReference type="NCBI Taxonomy" id="933095"/>
    <lineage>
        <taxon>Eukaryota</taxon>
        <taxon>Fungi</taxon>
        <taxon>Dikarya</taxon>
        <taxon>Ascomycota</taxon>
        <taxon>Pezizomycotina</taxon>
        <taxon>Sordariomycetes</taxon>
        <taxon>Xylariomycetidae</taxon>
        <taxon>Xylariales</taxon>
        <taxon>Xylariaceae</taxon>
        <taxon>Anthostomella</taxon>
    </lineage>
</organism>
<dbReference type="InterPro" id="IPR037519">
    <property type="entry name" value="LITAF_fam"/>
</dbReference>
<dbReference type="PANTHER" id="PTHR23292:SF6">
    <property type="entry name" value="FI16602P1-RELATED"/>
    <property type="match status" value="1"/>
</dbReference>
<evidence type="ECO:0000256" key="3">
    <source>
        <dbReference type="ARBA" id="ARBA00022723"/>
    </source>
</evidence>
<name>A0AAI8VK64_9PEZI</name>
<feature type="compositionally biased region" description="Polar residues" evidence="6">
    <location>
        <begin position="1"/>
        <end position="24"/>
    </location>
</feature>
<dbReference type="GO" id="GO:0016020">
    <property type="term" value="C:membrane"/>
    <property type="evidence" value="ECO:0007669"/>
    <property type="project" value="UniProtKB-SubCell"/>
</dbReference>
<evidence type="ECO:0000256" key="1">
    <source>
        <dbReference type="ARBA" id="ARBA00004170"/>
    </source>
</evidence>
<evidence type="ECO:0000313" key="9">
    <source>
        <dbReference type="Proteomes" id="UP001295740"/>
    </source>
</evidence>
<keyword evidence="5" id="KW-0472">Membrane</keyword>
<dbReference type="Pfam" id="PF10601">
    <property type="entry name" value="zf-LITAF-like"/>
    <property type="match status" value="1"/>
</dbReference>
<evidence type="ECO:0000259" key="7">
    <source>
        <dbReference type="PROSITE" id="PS51837"/>
    </source>
</evidence>
<feature type="domain" description="LITAF" evidence="7">
    <location>
        <begin position="105"/>
        <end position="187"/>
    </location>
</feature>
<dbReference type="PANTHER" id="PTHR23292">
    <property type="entry name" value="LIPOPOLYSACCHARIDE-INDUCED TUMOR NECROSIS FACTOR-ALPHA FACTOR"/>
    <property type="match status" value="1"/>
</dbReference>
<gene>
    <name evidence="8" type="ORF">KHLLAP_LOCUS6580</name>
</gene>
<evidence type="ECO:0000256" key="6">
    <source>
        <dbReference type="SAM" id="MobiDB-lite"/>
    </source>
</evidence>
<sequence length="230" mass="24481">MADHQVNPQINGTHAPSVTTTSPSLGHADRLPPRSLMAAVSDVSRTGSAIPPSSATSIAYQENAVSNSPMPTTAHPELAHRVLDQPPPPPYQEHEPPKADIQGDGRFARPIALNSLGRHPALIDCPWCNQTAQTRTEEEHSAMTFIAGIGLGLICICCACLPCLAHVCQDVNHFCSNCGHQVAHVPFSGVCQPVVPVVRPAGYEMVPLQPYSGRQIPPPRGQTGGYTRGK</sequence>
<feature type="region of interest" description="Disordered" evidence="6">
    <location>
        <begin position="80"/>
        <end position="102"/>
    </location>
</feature>
<keyword evidence="3" id="KW-0479">Metal-binding</keyword>
<comment type="caution">
    <text evidence="8">The sequence shown here is derived from an EMBL/GenBank/DDBJ whole genome shotgun (WGS) entry which is preliminary data.</text>
</comment>
<keyword evidence="9" id="KW-1185">Reference proteome</keyword>
<dbReference type="InterPro" id="IPR006629">
    <property type="entry name" value="LITAF"/>
</dbReference>
<reference evidence="8" key="1">
    <citation type="submission" date="2023-10" db="EMBL/GenBank/DDBJ databases">
        <authorList>
            <person name="Hackl T."/>
        </authorList>
    </citation>
    <scope>NUCLEOTIDE SEQUENCE</scope>
</reference>
<comment type="similarity">
    <text evidence="2">Belongs to the CDIP1/LITAF family.</text>
</comment>
<evidence type="ECO:0000256" key="5">
    <source>
        <dbReference type="ARBA" id="ARBA00023136"/>
    </source>
</evidence>
<evidence type="ECO:0000313" key="8">
    <source>
        <dbReference type="EMBL" id="CAJ2506112.1"/>
    </source>
</evidence>
<dbReference type="GO" id="GO:0008270">
    <property type="term" value="F:zinc ion binding"/>
    <property type="evidence" value="ECO:0007669"/>
    <property type="project" value="TreeGrafter"/>
</dbReference>
<keyword evidence="4" id="KW-0862">Zinc</keyword>
<evidence type="ECO:0000256" key="4">
    <source>
        <dbReference type="ARBA" id="ARBA00022833"/>
    </source>
</evidence>